<name>A0A1L3JLT9_9FLAO</name>
<dbReference type="OrthoDB" id="1189314at2"/>
<keyword evidence="1" id="KW-0472">Membrane</keyword>
<dbReference type="STRING" id="1850252.LPB136_12045"/>
<evidence type="ECO:0008006" key="4">
    <source>
        <dbReference type="Google" id="ProtNLM"/>
    </source>
</evidence>
<sequence length="182" mass="21094">MKRVLSSLKLFCTLLVISTSYKFFKELYKIIHYFIYGGNKLKIFSFNFPKNWSEGIYYLLSVVVLILVGYLIYLAIEFRKVFFKFSNEEVFTKENSERLRKIGKGLIIYATIHVIFELVLGFSNVIQLPNETAYGSGYNVGKVLGIVIRERLPLFLVALFVQFISFIVVKGSIIKQENELTI</sequence>
<dbReference type="AlphaFoldDB" id="A0A1L3JLT9"/>
<accession>A0A1L3JLT9</accession>
<dbReference type="Proteomes" id="UP000181898">
    <property type="component" value="Chromosome"/>
</dbReference>
<dbReference type="KEGG" id="ten:LPB136_12045"/>
<dbReference type="Pfam" id="PF11188">
    <property type="entry name" value="DUF2975"/>
    <property type="match status" value="1"/>
</dbReference>
<keyword evidence="1" id="KW-1133">Transmembrane helix</keyword>
<gene>
    <name evidence="2" type="ORF">LPB136_12045</name>
</gene>
<evidence type="ECO:0000313" key="3">
    <source>
        <dbReference type="Proteomes" id="UP000181898"/>
    </source>
</evidence>
<proteinExistence type="predicted"/>
<dbReference type="InterPro" id="IPR021354">
    <property type="entry name" value="DUF2975"/>
</dbReference>
<protein>
    <recommendedName>
        <fullName evidence="4">DUF2975 domain-containing protein</fullName>
    </recommendedName>
</protein>
<reference evidence="2 3" key="1">
    <citation type="submission" date="2016-11" db="EMBL/GenBank/DDBJ databases">
        <title>Tenacibaculum sp. LPB0136, isolated from marine environment.</title>
        <authorList>
            <person name="Kim E."/>
            <person name="Yi H."/>
        </authorList>
    </citation>
    <scope>NUCLEOTIDE SEQUENCE [LARGE SCALE GENOMIC DNA]</scope>
    <source>
        <strain evidence="2 3">LPB0136</strain>
    </source>
</reference>
<evidence type="ECO:0000313" key="2">
    <source>
        <dbReference type="EMBL" id="APG66054.1"/>
    </source>
</evidence>
<feature type="transmembrane region" description="Helical" evidence="1">
    <location>
        <begin position="152"/>
        <end position="169"/>
    </location>
</feature>
<dbReference type="EMBL" id="CP018155">
    <property type="protein sequence ID" value="APG66054.1"/>
    <property type="molecule type" value="Genomic_DNA"/>
</dbReference>
<keyword evidence="1" id="KW-0812">Transmembrane</keyword>
<feature type="transmembrane region" description="Helical" evidence="1">
    <location>
        <begin position="106"/>
        <end position="126"/>
    </location>
</feature>
<evidence type="ECO:0000256" key="1">
    <source>
        <dbReference type="SAM" id="Phobius"/>
    </source>
</evidence>
<feature type="transmembrane region" description="Helical" evidence="1">
    <location>
        <begin position="56"/>
        <end position="76"/>
    </location>
</feature>
<organism evidence="2 3">
    <name type="scientific">Tenacibaculum todarodis</name>
    <dbReference type="NCBI Taxonomy" id="1850252"/>
    <lineage>
        <taxon>Bacteria</taxon>
        <taxon>Pseudomonadati</taxon>
        <taxon>Bacteroidota</taxon>
        <taxon>Flavobacteriia</taxon>
        <taxon>Flavobacteriales</taxon>
        <taxon>Flavobacteriaceae</taxon>
        <taxon>Tenacibaculum</taxon>
    </lineage>
</organism>
<keyword evidence="3" id="KW-1185">Reference proteome</keyword>
<dbReference type="RefSeq" id="WP_072556576.1">
    <property type="nucleotide sequence ID" value="NZ_CP018155.1"/>
</dbReference>